<evidence type="ECO:0000256" key="1">
    <source>
        <dbReference type="ARBA" id="ARBA00022517"/>
    </source>
</evidence>
<evidence type="ECO:0000313" key="3">
    <source>
        <dbReference type="Proteomes" id="UP000053099"/>
    </source>
</evidence>
<dbReference type="GO" id="GO:0006364">
    <property type="term" value="P:rRNA processing"/>
    <property type="evidence" value="ECO:0007669"/>
    <property type="project" value="InterPro"/>
</dbReference>
<keyword evidence="1" id="KW-0690">Ribosome biogenesis</keyword>
<dbReference type="PANTHER" id="PTHR33515">
    <property type="entry name" value="RIBOSOME-BINDING FACTOR A, CHLOROPLASTIC-RELATED"/>
    <property type="match status" value="1"/>
</dbReference>
<name>A0A0N0IQ13_THESC</name>
<dbReference type="SUPFAM" id="SSF89919">
    <property type="entry name" value="Ribosome-binding factor A, RbfA"/>
    <property type="match status" value="1"/>
</dbReference>
<proteinExistence type="predicted"/>
<dbReference type="Pfam" id="PF02033">
    <property type="entry name" value="RBFA"/>
    <property type="match status" value="1"/>
</dbReference>
<accession>A0A0N0IQ13</accession>
<dbReference type="InterPro" id="IPR023799">
    <property type="entry name" value="RbfA_dom_sf"/>
</dbReference>
<dbReference type="Gene3D" id="3.30.300.20">
    <property type="match status" value="1"/>
</dbReference>
<dbReference type="GO" id="GO:0043024">
    <property type="term" value="F:ribosomal small subunit binding"/>
    <property type="evidence" value="ECO:0007669"/>
    <property type="project" value="TreeGrafter"/>
</dbReference>
<dbReference type="GO" id="GO:0005829">
    <property type="term" value="C:cytosol"/>
    <property type="evidence" value="ECO:0007669"/>
    <property type="project" value="TreeGrafter"/>
</dbReference>
<dbReference type="Proteomes" id="UP000053099">
    <property type="component" value="Unassembled WGS sequence"/>
</dbReference>
<reference evidence="2 3" key="1">
    <citation type="submission" date="2015-09" db="EMBL/GenBank/DDBJ databases">
        <title>Draft genome sequence of Thermus scotoductus strain K1 isolated from a geothermal spring in Nagorno-Karabakh, Armenia.</title>
        <authorList>
            <person name="Saghatelyan A."/>
            <person name="Poghosyan L."/>
            <person name="Panosyan H."/>
            <person name="Birkeland N.-K."/>
        </authorList>
    </citation>
    <scope>NUCLEOTIDE SEQUENCE [LARGE SCALE GENOMIC DNA]</scope>
    <source>
        <strain evidence="2 3">K1</strain>
    </source>
</reference>
<sequence>MSYGRAHLEERLKRALAEAIGGLEDPRLFLLTVEAVRLSPDGRVLTVYVEAFSDEGKALLALSHAERRLLSEIARRVRLRHLPRLEFVPWRARPA</sequence>
<dbReference type="InterPro" id="IPR015946">
    <property type="entry name" value="KH_dom-like_a/b"/>
</dbReference>
<comment type="caution">
    <text evidence="2">The sequence shown here is derived from an EMBL/GenBank/DDBJ whole genome shotgun (WGS) entry which is preliminary data.</text>
</comment>
<organism evidence="2 3">
    <name type="scientific">Thermus scotoductus</name>
    <dbReference type="NCBI Taxonomy" id="37636"/>
    <lineage>
        <taxon>Bacteria</taxon>
        <taxon>Thermotogati</taxon>
        <taxon>Deinococcota</taxon>
        <taxon>Deinococci</taxon>
        <taxon>Thermales</taxon>
        <taxon>Thermaceae</taxon>
        <taxon>Thermus</taxon>
    </lineage>
</organism>
<evidence type="ECO:0000313" key="2">
    <source>
        <dbReference type="EMBL" id="KPD26484.1"/>
    </source>
</evidence>
<dbReference type="PATRIC" id="fig|37636.3.peg.1584"/>
<dbReference type="EMBL" id="LJJR01000040">
    <property type="protein sequence ID" value="KPD26484.1"/>
    <property type="molecule type" value="Genomic_DNA"/>
</dbReference>
<protein>
    <submittedName>
        <fullName evidence="2">Ribosome-binding factor A</fullName>
    </submittedName>
</protein>
<dbReference type="AlphaFoldDB" id="A0A0N0IQ13"/>
<dbReference type="InterPro" id="IPR000238">
    <property type="entry name" value="RbfA"/>
</dbReference>
<dbReference type="PANTHER" id="PTHR33515:SF1">
    <property type="entry name" value="RIBOSOME-BINDING FACTOR A, CHLOROPLASTIC-RELATED"/>
    <property type="match status" value="1"/>
</dbReference>
<gene>
    <name evidence="2" type="ORF">AN926_10555</name>
</gene>